<comment type="subcellular location">
    <subcellularLocation>
        <location evidence="1">Membrane</location>
        <topology evidence="1">Multi-pass membrane protein</topology>
    </subcellularLocation>
</comment>
<keyword evidence="5 6" id="KW-0472">Membrane</keyword>
<reference evidence="7 8" key="1">
    <citation type="submission" date="2015-11" db="EMBL/GenBank/DDBJ databases">
        <title>Genomes and virulence difference between two physiological races of Phytophthora nicotianae.</title>
        <authorList>
            <person name="Liu H."/>
            <person name="Ma X."/>
            <person name="Yu H."/>
            <person name="Fang D."/>
            <person name="Li Y."/>
            <person name="Wang X."/>
            <person name="Wang W."/>
            <person name="Dong Y."/>
            <person name="Xiao B."/>
        </authorList>
    </citation>
    <scope>NUCLEOTIDE SEQUENCE [LARGE SCALE GENOMIC DNA]</scope>
    <source>
        <strain evidence="8">race 0</strain>
    </source>
</reference>
<dbReference type="InterPro" id="IPR005016">
    <property type="entry name" value="TDE1/TMS"/>
</dbReference>
<keyword evidence="4 6" id="KW-1133">Transmembrane helix</keyword>
<feature type="transmembrane region" description="Helical" evidence="6">
    <location>
        <begin position="111"/>
        <end position="134"/>
    </location>
</feature>
<dbReference type="Pfam" id="PF03348">
    <property type="entry name" value="Serinc"/>
    <property type="match status" value="2"/>
</dbReference>
<evidence type="ECO:0000313" key="8">
    <source>
        <dbReference type="Proteomes" id="UP000052943"/>
    </source>
</evidence>
<feature type="transmembrane region" description="Helical" evidence="6">
    <location>
        <begin position="78"/>
        <end position="99"/>
    </location>
</feature>
<dbReference type="GO" id="GO:0016020">
    <property type="term" value="C:membrane"/>
    <property type="evidence" value="ECO:0007669"/>
    <property type="project" value="UniProtKB-SubCell"/>
</dbReference>
<protein>
    <submittedName>
        <fullName evidence="7">Serine incorporator</fullName>
    </submittedName>
</protein>
<evidence type="ECO:0000256" key="3">
    <source>
        <dbReference type="ARBA" id="ARBA00022692"/>
    </source>
</evidence>
<dbReference type="AlphaFoldDB" id="A0A0W8CJP8"/>
<evidence type="ECO:0000256" key="2">
    <source>
        <dbReference type="ARBA" id="ARBA00006665"/>
    </source>
</evidence>
<dbReference type="PROSITE" id="PS51257">
    <property type="entry name" value="PROKAR_LIPOPROTEIN"/>
    <property type="match status" value="1"/>
</dbReference>
<proteinExistence type="inferred from homology"/>
<gene>
    <name evidence="7" type="ORF">AM587_10005563</name>
</gene>
<accession>A0A0W8CJP8</accession>
<comment type="similarity">
    <text evidence="2">Belongs to the TDE1 family.</text>
</comment>
<evidence type="ECO:0000256" key="6">
    <source>
        <dbReference type="SAM" id="Phobius"/>
    </source>
</evidence>
<dbReference type="PANTHER" id="PTHR10383">
    <property type="entry name" value="SERINE INCORPORATOR"/>
    <property type="match status" value="1"/>
</dbReference>
<feature type="transmembrane region" description="Helical" evidence="6">
    <location>
        <begin position="146"/>
        <end position="166"/>
    </location>
</feature>
<feature type="transmembrane region" description="Helical" evidence="6">
    <location>
        <begin position="287"/>
        <end position="308"/>
    </location>
</feature>
<feature type="transmembrane region" description="Helical" evidence="6">
    <location>
        <begin position="49"/>
        <end position="71"/>
    </location>
</feature>
<dbReference type="Proteomes" id="UP000052943">
    <property type="component" value="Unassembled WGS sequence"/>
</dbReference>
<name>A0A0W8CJP8_PHYNI</name>
<comment type="caution">
    <text evidence="7">The sequence shown here is derived from an EMBL/GenBank/DDBJ whole genome shotgun (WGS) entry which is preliminary data.</text>
</comment>
<evidence type="ECO:0000256" key="5">
    <source>
        <dbReference type="ARBA" id="ARBA00023136"/>
    </source>
</evidence>
<dbReference type="EMBL" id="LNFO01002919">
    <property type="protein sequence ID" value="KUF84339.1"/>
    <property type="molecule type" value="Genomic_DNA"/>
</dbReference>
<evidence type="ECO:0000256" key="4">
    <source>
        <dbReference type="ARBA" id="ARBA00022989"/>
    </source>
</evidence>
<feature type="transmembrane region" description="Helical" evidence="6">
    <location>
        <begin position="172"/>
        <end position="190"/>
    </location>
</feature>
<keyword evidence="3 6" id="KW-0812">Transmembrane</keyword>
<organism evidence="7 8">
    <name type="scientific">Phytophthora nicotianae</name>
    <name type="common">Potato buckeye rot agent</name>
    <name type="synonym">Phytophthora parasitica</name>
    <dbReference type="NCBI Taxonomy" id="4792"/>
    <lineage>
        <taxon>Eukaryota</taxon>
        <taxon>Sar</taxon>
        <taxon>Stramenopiles</taxon>
        <taxon>Oomycota</taxon>
        <taxon>Peronosporomycetes</taxon>
        <taxon>Peronosporales</taxon>
        <taxon>Peronosporaceae</taxon>
        <taxon>Phytophthora</taxon>
    </lineage>
</organism>
<evidence type="ECO:0000313" key="7">
    <source>
        <dbReference type="EMBL" id="KUF84339.1"/>
    </source>
</evidence>
<dbReference type="PANTHER" id="PTHR10383:SF9">
    <property type="entry name" value="SERINE INCORPORATOR, ISOFORM F"/>
    <property type="match status" value="1"/>
</dbReference>
<evidence type="ECO:0000256" key="1">
    <source>
        <dbReference type="ARBA" id="ARBA00004141"/>
    </source>
</evidence>
<sequence length="310" mass="34193">MARIGYVALFFVSAACAGLLRTFDILSRFGVFDECDDSPFPSNCVGNQLVYRISFSLGCFFSLTALLSCAVAKGCESVCCMLLFQLPFYLGILLASLFIPNDFFDGYVDIARVSSALFITLQIIIILDSTWLALMYMRYAECELNAMFITITLLSVIILTALSVVAWVNVGLLPSTAVSLYLVFLCYQTVRANPSASCAPLQIPTEEKLHEQSSVIMNAFVAAFTITWTSWRTSATSTVFFGSSSTQKQLEDNSDEGDEELASIGLTSVRLNKEGQREVEVVPEYQFHVLMVLASLYMAMVLTNWGSFDG</sequence>
<dbReference type="OrthoDB" id="5963193at2759"/>